<dbReference type="InterPro" id="IPR051923">
    <property type="entry name" value="Glycosyl_Hydrolase_39"/>
</dbReference>
<dbReference type="SUPFAM" id="SSF51445">
    <property type="entry name" value="(Trans)glycosidases"/>
    <property type="match status" value="1"/>
</dbReference>
<dbReference type="PANTHER" id="PTHR12631:SF10">
    <property type="entry name" value="BETA-XYLOSIDASE-LIKE PROTEIN-RELATED"/>
    <property type="match status" value="1"/>
</dbReference>
<dbReference type="Gene3D" id="3.20.20.80">
    <property type="entry name" value="Glycosidases"/>
    <property type="match status" value="1"/>
</dbReference>
<name>A0A1V8RM69_9HYPH</name>
<dbReference type="OrthoDB" id="9815836at2"/>
<evidence type="ECO:0000256" key="1">
    <source>
        <dbReference type="ARBA" id="ARBA00008875"/>
    </source>
</evidence>
<keyword evidence="7" id="KW-1185">Reference proteome</keyword>
<evidence type="ECO:0000313" key="6">
    <source>
        <dbReference type="EMBL" id="OQM74301.1"/>
    </source>
</evidence>
<sequence length="487" mass="55068">MSDADFSCDLSSAATPFPHFWERVVGSDHAPMALRADWQQQLRRCHEELGFRYVRFHGLLCDEMGTLICHKDELLYSFFNIDQAFDYLVDIGMKPFVELSFMPWTFASGEATVFRYQGRVSPPKDYGAWATLIRKLAEHWVGRYGVAEVRSWFFEVWNEPNLQAFWSGTQDDYFKLYRHSVEALKGVDGALQVGGPASARNQWVGELVAFCDKNGLPLDFVSTHQYPTDVVEGTSLGDEDDATEEHLAKSRRGIMREWAEDVHRLAKGRPVYYTEWNTSSNPRDPLHDQPYAAAFDVKTVMEASGLVEAYSFWTFTDIFAENYFPSVPFHGGFGLLNLHGIAKPSYRAFELLHHLGTEQLPVRGRHETVDAWAIRDGRHLTVLMTNHTLPGKAITVEQMRIHLKNTGKPLAAAIQRIDDDHANARKLWCEMGEPTYPTAAELERLGEVSNLVTEPQPWTTEAGAISINVELPPHAVAAVTMEFAPAD</sequence>
<dbReference type="Proteomes" id="UP000191905">
    <property type="component" value="Unassembled WGS sequence"/>
</dbReference>
<dbReference type="Pfam" id="PF01229">
    <property type="entry name" value="Glyco_hydro_39"/>
    <property type="match status" value="1"/>
</dbReference>
<evidence type="ECO:0000256" key="3">
    <source>
        <dbReference type="ARBA" id="ARBA00023295"/>
    </source>
</evidence>
<protein>
    <submittedName>
        <fullName evidence="6">Beta-xylosidase</fullName>
    </submittedName>
</protein>
<dbReference type="InterPro" id="IPR017853">
    <property type="entry name" value="GH"/>
</dbReference>
<keyword evidence="3" id="KW-0326">Glycosidase</keyword>
<comment type="caution">
    <text evidence="6">The sequence shown here is derived from an EMBL/GenBank/DDBJ whole genome shotgun (WGS) entry which is preliminary data.</text>
</comment>
<dbReference type="STRING" id="1873176.BFN67_05510"/>
<dbReference type="PRINTS" id="PR00745">
    <property type="entry name" value="GLHYDRLASE39"/>
</dbReference>
<dbReference type="InterPro" id="IPR000514">
    <property type="entry name" value="Glyco_hydro_39"/>
</dbReference>
<dbReference type="PANTHER" id="PTHR12631">
    <property type="entry name" value="ALPHA-L-IDURONIDASE"/>
    <property type="match status" value="1"/>
</dbReference>
<dbReference type="EMBL" id="MDET01000034">
    <property type="protein sequence ID" value="OQM74301.1"/>
    <property type="molecule type" value="Genomic_DNA"/>
</dbReference>
<organism evidence="6 7">
    <name type="scientific">Manganibacter manganicus</name>
    <dbReference type="NCBI Taxonomy" id="1873176"/>
    <lineage>
        <taxon>Bacteria</taxon>
        <taxon>Pseudomonadati</taxon>
        <taxon>Pseudomonadota</taxon>
        <taxon>Alphaproteobacteria</taxon>
        <taxon>Hyphomicrobiales</taxon>
        <taxon>Phyllobacteriaceae</taxon>
        <taxon>Manganibacter</taxon>
    </lineage>
</organism>
<dbReference type="SUPFAM" id="SSF51011">
    <property type="entry name" value="Glycosyl hydrolase domain"/>
    <property type="match status" value="1"/>
</dbReference>
<feature type="active site" description="Proton donor" evidence="4">
    <location>
        <position position="159"/>
    </location>
</feature>
<dbReference type="Gene3D" id="2.60.40.1500">
    <property type="entry name" value="Glycosyl hydrolase domain, family 39"/>
    <property type="match status" value="1"/>
</dbReference>
<evidence type="ECO:0000313" key="7">
    <source>
        <dbReference type="Proteomes" id="UP000191905"/>
    </source>
</evidence>
<gene>
    <name evidence="6" type="ORF">BFN67_05510</name>
</gene>
<proteinExistence type="inferred from homology"/>
<reference evidence="6 7" key="1">
    <citation type="journal article" date="2016" name="Int. J. Syst. Evol. Microbiol.">
        <title>Pseudaminobacter manganicus sp. nov., isolated from sludge of a manganese mine.</title>
        <authorList>
            <person name="Li J."/>
            <person name="Huang J."/>
            <person name="Liao S."/>
            <person name="Wang G."/>
        </authorList>
    </citation>
    <scope>NUCLEOTIDE SEQUENCE [LARGE SCALE GENOMIC DNA]</scope>
    <source>
        <strain evidence="6 7">JH-7</strain>
    </source>
</reference>
<evidence type="ECO:0000256" key="4">
    <source>
        <dbReference type="PIRSR" id="PIRSR600514-1"/>
    </source>
</evidence>
<dbReference type="RefSeq" id="WP_080920914.1">
    <property type="nucleotide sequence ID" value="NZ_MDET01000034.1"/>
</dbReference>
<dbReference type="InterPro" id="IPR049166">
    <property type="entry name" value="GH39_cat"/>
</dbReference>
<evidence type="ECO:0000256" key="2">
    <source>
        <dbReference type="ARBA" id="ARBA00022801"/>
    </source>
</evidence>
<dbReference type="AlphaFoldDB" id="A0A1V8RM69"/>
<dbReference type="GO" id="GO:0005975">
    <property type="term" value="P:carbohydrate metabolic process"/>
    <property type="evidence" value="ECO:0007669"/>
    <property type="project" value="InterPro"/>
</dbReference>
<accession>A0A1V8RM69</accession>
<comment type="similarity">
    <text evidence="1">Belongs to the glycosyl hydrolase 39 family.</text>
</comment>
<dbReference type="GO" id="GO:0004553">
    <property type="term" value="F:hydrolase activity, hydrolyzing O-glycosyl compounds"/>
    <property type="evidence" value="ECO:0007669"/>
    <property type="project" value="InterPro"/>
</dbReference>
<dbReference type="InterPro" id="IPR049165">
    <property type="entry name" value="GH39_as"/>
</dbReference>
<evidence type="ECO:0000259" key="5">
    <source>
        <dbReference type="Pfam" id="PF01229"/>
    </source>
</evidence>
<keyword evidence="2" id="KW-0378">Hydrolase</keyword>
<feature type="domain" description="Glycosyl hydrolases family 39 N-terminal catalytic" evidence="5">
    <location>
        <begin position="11"/>
        <end position="459"/>
    </location>
</feature>
<dbReference type="PROSITE" id="PS01027">
    <property type="entry name" value="GLYCOSYL_HYDROL_F39"/>
    <property type="match status" value="1"/>
</dbReference>